<dbReference type="AlphaFoldDB" id="A0A0D0DI86"/>
<sequence length="51" mass="5809">EYSHPGRPHGLPLPEIIYNSIVLTALEENKSWCAFLKPFHKCSSKGKCHPF</sequence>
<keyword evidence="2" id="KW-1185">Reference proteome</keyword>
<dbReference type="EMBL" id="KN824910">
    <property type="protein sequence ID" value="KIK98012.1"/>
    <property type="molecule type" value="Genomic_DNA"/>
</dbReference>
<organism evidence="1 2">
    <name type="scientific">Paxillus rubicundulus Ve08.2h10</name>
    <dbReference type="NCBI Taxonomy" id="930991"/>
    <lineage>
        <taxon>Eukaryota</taxon>
        <taxon>Fungi</taxon>
        <taxon>Dikarya</taxon>
        <taxon>Basidiomycota</taxon>
        <taxon>Agaricomycotina</taxon>
        <taxon>Agaricomycetes</taxon>
        <taxon>Agaricomycetidae</taxon>
        <taxon>Boletales</taxon>
        <taxon>Paxilineae</taxon>
        <taxon>Paxillaceae</taxon>
        <taxon>Paxillus</taxon>
    </lineage>
</organism>
<gene>
    <name evidence="1" type="ORF">PAXRUDRAFT_135068</name>
</gene>
<dbReference type="Proteomes" id="UP000054538">
    <property type="component" value="Unassembled WGS sequence"/>
</dbReference>
<proteinExistence type="predicted"/>
<dbReference type="InParanoid" id="A0A0D0DI86"/>
<protein>
    <submittedName>
        <fullName evidence="1">Uncharacterized protein</fullName>
    </submittedName>
</protein>
<feature type="non-terminal residue" evidence="1">
    <location>
        <position position="1"/>
    </location>
</feature>
<reference evidence="2" key="2">
    <citation type="submission" date="2015-01" db="EMBL/GenBank/DDBJ databases">
        <title>Evolutionary Origins and Diversification of the Mycorrhizal Mutualists.</title>
        <authorList>
            <consortium name="DOE Joint Genome Institute"/>
            <consortium name="Mycorrhizal Genomics Consortium"/>
            <person name="Kohler A."/>
            <person name="Kuo A."/>
            <person name="Nagy L.G."/>
            <person name="Floudas D."/>
            <person name="Copeland A."/>
            <person name="Barry K.W."/>
            <person name="Cichocki N."/>
            <person name="Veneault-Fourrey C."/>
            <person name="LaButti K."/>
            <person name="Lindquist E.A."/>
            <person name="Lipzen A."/>
            <person name="Lundell T."/>
            <person name="Morin E."/>
            <person name="Murat C."/>
            <person name="Riley R."/>
            <person name="Ohm R."/>
            <person name="Sun H."/>
            <person name="Tunlid A."/>
            <person name="Henrissat B."/>
            <person name="Grigoriev I.V."/>
            <person name="Hibbett D.S."/>
            <person name="Martin F."/>
        </authorList>
    </citation>
    <scope>NUCLEOTIDE SEQUENCE [LARGE SCALE GENOMIC DNA]</scope>
    <source>
        <strain evidence="2">Ve08.2h10</strain>
    </source>
</reference>
<evidence type="ECO:0000313" key="2">
    <source>
        <dbReference type="Proteomes" id="UP000054538"/>
    </source>
</evidence>
<evidence type="ECO:0000313" key="1">
    <source>
        <dbReference type="EMBL" id="KIK98012.1"/>
    </source>
</evidence>
<name>A0A0D0DI86_9AGAM</name>
<dbReference type="HOGENOM" id="CLU_3112049_0_0_1"/>
<reference evidence="1 2" key="1">
    <citation type="submission" date="2014-04" db="EMBL/GenBank/DDBJ databases">
        <authorList>
            <consortium name="DOE Joint Genome Institute"/>
            <person name="Kuo A."/>
            <person name="Kohler A."/>
            <person name="Jargeat P."/>
            <person name="Nagy L.G."/>
            <person name="Floudas D."/>
            <person name="Copeland A."/>
            <person name="Barry K.W."/>
            <person name="Cichocki N."/>
            <person name="Veneault-Fourrey C."/>
            <person name="LaButti K."/>
            <person name="Lindquist E.A."/>
            <person name="Lipzen A."/>
            <person name="Lundell T."/>
            <person name="Morin E."/>
            <person name="Murat C."/>
            <person name="Sun H."/>
            <person name="Tunlid A."/>
            <person name="Henrissat B."/>
            <person name="Grigoriev I.V."/>
            <person name="Hibbett D.S."/>
            <person name="Martin F."/>
            <person name="Nordberg H.P."/>
            <person name="Cantor M.N."/>
            <person name="Hua S.X."/>
        </authorList>
    </citation>
    <scope>NUCLEOTIDE SEQUENCE [LARGE SCALE GENOMIC DNA]</scope>
    <source>
        <strain evidence="1 2">Ve08.2h10</strain>
    </source>
</reference>
<dbReference type="OrthoDB" id="2953545at2759"/>
<accession>A0A0D0DI86</accession>